<evidence type="ECO:0000313" key="2">
    <source>
        <dbReference type="Proteomes" id="UP000000709"/>
    </source>
</evidence>
<dbReference type="OrthoDB" id="4023318at2759"/>
<dbReference type="InParanoid" id="G3APV5"/>
<keyword evidence="2" id="KW-1185">Reference proteome</keyword>
<dbReference type="HOGENOM" id="CLU_963674_0_0_1"/>
<dbReference type="Proteomes" id="UP000000709">
    <property type="component" value="Unassembled WGS sequence"/>
</dbReference>
<dbReference type="GeneID" id="18875125"/>
<proteinExistence type="predicted"/>
<sequence>MWYWYFFLVSLVVGLEINGDSDKSWQPLREVLVQQTQDNGILRTFEAGDSEQVSSREFANEKELINSRFWKNLQKRKDKEMAKSTVILVKDTNTVYHFDESEWTDEVGADHEVETASSPREITLVEMKFGFLKPFEYTFPLTGCIRMKKGIPTMYQSYSHQLYLTLPPEISVRTTVILLSASATVGSYGLSLSYEKDSSLTCKASPGKRVQIFRKERYALFPKAKLRKVKFKTKFKSGIWKNVFTSLKHKNLGLMFLDLTKSEKPYCEARPDRLQCHQLGSKKGAFADI</sequence>
<dbReference type="OMA" id="KPYCEAR"/>
<organism evidence="2">
    <name type="scientific">Spathaspora passalidarum (strain NRRL Y-27907 / 11-Y1)</name>
    <dbReference type="NCBI Taxonomy" id="619300"/>
    <lineage>
        <taxon>Eukaryota</taxon>
        <taxon>Fungi</taxon>
        <taxon>Dikarya</taxon>
        <taxon>Ascomycota</taxon>
        <taxon>Saccharomycotina</taxon>
        <taxon>Pichiomycetes</taxon>
        <taxon>Debaryomycetaceae</taxon>
        <taxon>Spathaspora</taxon>
    </lineage>
</organism>
<reference evidence="1 2" key="1">
    <citation type="journal article" date="2011" name="Proc. Natl. Acad. Sci. U.S.A.">
        <title>Comparative genomics of xylose-fermenting fungi for enhanced biofuel production.</title>
        <authorList>
            <person name="Wohlbach D.J."/>
            <person name="Kuo A."/>
            <person name="Sato T.K."/>
            <person name="Potts K.M."/>
            <person name="Salamov A.A."/>
            <person name="LaButti K.M."/>
            <person name="Sun H."/>
            <person name="Clum A."/>
            <person name="Pangilinan J.L."/>
            <person name="Lindquist E.A."/>
            <person name="Lucas S."/>
            <person name="Lapidus A."/>
            <person name="Jin M."/>
            <person name="Gunawan C."/>
            <person name="Balan V."/>
            <person name="Dale B.E."/>
            <person name="Jeffries T.W."/>
            <person name="Zinkel R."/>
            <person name="Barry K.W."/>
            <person name="Grigoriev I.V."/>
            <person name="Gasch A.P."/>
        </authorList>
    </citation>
    <scope>NUCLEOTIDE SEQUENCE [LARGE SCALE GENOMIC DNA]</scope>
    <source>
        <strain evidence="2">NRRL Y-27907 / 11-Y1</strain>
    </source>
</reference>
<protein>
    <submittedName>
        <fullName evidence="1">Uncharacterized protein</fullName>
    </submittedName>
</protein>
<name>G3APV5_SPAPN</name>
<gene>
    <name evidence="1" type="ORF">SPAPADRAFT_66906</name>
</gene>
<evidence type="ECO:0000313" key="1">
    <source>
        <dbReference type="EMBL" id="EGW32276.1"/>
    </source>
</evidence>
<accession>G3APV5</accession>
<dbReference type="eggNOG" id="ENOG502RQ9R">
    <property type="taxonomic scope" value="Eukaryota"/>
</dbReference>
<dbReference type="KEGG" id="spaa:SPAPADRAFT_66906"/>
<dbReference type="EMBL" id="GL996502">
    <property type="protein sequence ID" value="EGW32276.1"/>
    <property type="molecule type" value="Genomic_DNA"/>
</dbReference>
<dbReference type="AlphaFoldDB" id="G3APV5"/>
<dbReference type="RefSeq" id="XP_007375552.1">
    <property type="nucleotide sequence ID" value="XM_007375490.1"/>
</dbReference>